<reference evidence="2" key="1">
    <citation type="journal article" date="2022" name="Mol. Ecol. Resour.">
        <title>The genomes of chicory, endive, great burdock and yacon provide insights into Asteraceae palaeo-polyploidization history and plant inulin production.</title>
        <authorList>
            <person name="Fan W."/>
            <person name="Wang S."/>
            <person name="Wang H."/>
            <person name="Wang A."/>
            <person name="Jiang F."/>
            <person name="Liu H."/>
            <person name="Zhao H."/>
            <person name="Xu D."/>
            <person name="Zhang Y."/>
        </authorList>
    </citation>
    <scope>NUCLEOTIDE SEQUENCE [LARGE SCALE GENOMIC DNA]</scope>
    <source>
        <strain evidence="2">cv. Punajuju</strain>
    </source>
</reference>
<name>A0ACB8ZUC6_CICIN</name>
<comment type="caution">
    <text evidence="1">The sequence shown here is derived from an EMBL/GenBank/DDBJ whole genome shotgun (WGS) entry which is preliminary data.</text>
</comment>
<organism evidence="1 2">
    <name type="scientific">Cichorium intybus</name>
    <name type="common">Chicory</name>
    <dbReference type="NCBI Taxonomy" id="13427"/>
    <lineage>
        <taxon>Eukaryota</taxon>
        <taxon>Viridiplantae</taxon>
        <taxon>Streptophyta</taxon>
        <taxon>Embryophyta</taxon>
        <taxon>Tracheophyta</taxon>
        <taxon>Spermatophyta</taxon>
        <taxon>Magnoliopsida</taxon>
        <taxon>eudicotyledons</taxon>
        <taxon>Gunneridae</taxon>
        <taxon>Pentapetalae</taxon>
        <taxon>asterids</taxon>
        <taxon>campanulids</taxon>
        <taxon>Asterales</taxon>
        <taxon>Asteraceae</taxon>
        <taxon>Cichorioideae</taxon>
        <taxon>Cichorieae</taxon>
        <taxon>Cichoriinae</taxon>
        <taxon>Cichorium</taxon>
    </lineage>
</organism>
<protein>
    <submittedName>
        <fullName evidence="1">Uncharacterized protein</fullName>
    </submittedName>
</protein>
<reference evidence="1 2" key="2">
    <citation type="journal article" date="2022" name="Mol. Ecol. Resour.">
        <title>The genomes of chicory, endive, great burdock and yacon provide insights into Asteraceae paleo-polyploidization history and plant inulin production.</title>
        <authorList>
            <person name="Fan W."/>
            <person name="Wang S."/>
            <person name="Wang H."/>
            <person name="Wang A."/>
            <person name="Jiang F."/>
            <person name="Liu H."/>
            <person name="Zhao H."/>
            <person name="Xu D."/>
            <person name="Zhang Y."/>
        </authorList>
    </citation>
    <scope>NUCLEOTIDE SEQUENCE [LARGE SCALE GENOMIC DNA]</scope>
    <source>
        <strain evidence="2">cv. Punajuju</strain>
        <tissue evidence="1">Leaves</tissue>
    </source>
</reference>
<evidence type="ECO:0000313" key="1">
    <source>
        <dbReference type="EMBL" id="KAI3700931.1"/>
    </source>
</evidence>
<keyword evidence="2" id="KW-1185">Reference proteome</keyword>
<proteinExistence type="predicted"/>
<accession>A0ACB8ZUC6</accession>
<evidence type="ECO:0000313" key="2">
    <source>
        <dbReference type="Proteomes" id="UP001055811"/>
    </source>
</evidence>
<dbReference type="Proteomes" id="UP001055811">
    <property type="component" value="Linkage Group LG08"/>
</dbReference>
<dbReference type="EMBL" id="CM042016">
    <property type="protein sequence ID" value="KAI3700931.1"/>
    <property type="molecule type" value="Genomic_DNA"/>
</dbReference>
<gene>
    <name evidence="1" type="ORF">L2E82_45572</name>
</gene>
<sequence length="91" mass="10449">MQKEEQCMEDLKKRSRMERRVTRSQSKVLQRDPMSDTISEGNWGKNDLRLDFEKSDLRMEEVGSSCGFVKGEGRRKGKASSSLAKMESSTK</sequence>